<proteinExistence type="inferred from homology"/>
<feature type="non-terminal residue" evidence="9">
    <location>
        <position position="1"/>
    </location>
</feature>
<dbReference type="EC" id="3.1.26.4" evidence="3"/>
<evidence type="ECO:0000259" key="8">
    <source>
        <dbReference type="PROSITE" id="PS50879"/>
    </source>
</evidence>
<dbReference type="GO" id="GO:0043137">
    <property type="term" value="P:DNA replication, removal of RNA primer"/>
    <property type="evidence" value="ECO:0007669"/>
    <property type="project" value="TreeGrafter"/>
</dbReference>
<evidence type="ECO:0000256" key="1">
    <source>
        <dbReference type="ARBA" id="ARBA00000077"/>
    </source>
</evidence>
<dbReference type="InterPro" id="IPR036397">
    <property type="entry name" value="RNaseH_sf"/>
</dbReference>
<feature type="domain" description="RNase H type-1" evidence="8">
    <location>
        <begin position="1"/>
        <end position="122"/>
    </location>
</feature>
<comment type="similarity">
    <text evidence="2">Belongs to the RNase H family.</text>
</comment>
<keyword evidence="10" id="KW-1185">Reference proteome</keyword>
<keyword evidence="4" id="KW-0540">Nuclease</keyword>
<dbReference type="EMBL" id="ML179621">
    <property type="protein sequence ID" value="THU84122.1"/>
    <property type="molecule type" value="Genomic_DNA"/>
</dbReference>
<dbReference type="Pfam" id="PF00075">
    <property type="entry name" value="RNase_H"/>
    <property type="match status" value="1"/>
</dbReference>
<keyword evidence="5" id="KW-0479">Metal-binding</keyword>
<accession>A0A4S8L667</accession>
<organism evidence="9 10">
    <name type="scientific">Dendrothele bispora (strain CBS 962.96)</name>
    <dbReference type="NCBI Taxonomy" id="1314807"/>
    <lineage>
        <taxon>Eukaryota</taxon>
        <taxon>Fungi</taxon>
        <taxon>Dikarya</taxon>
        <taxon>Basidiomycota</taxon>
        <taxon>Agaricomycotina</taxon>
        <taxon>Agaricomycetes</taxon>
        <taxon>Agaricomycetidae</taxon>
        <taxon>Agaricales</taxon>
        <taxon>Agaricales incertae sedis</taxon>
        <taxon>Dendrothele</taxon>
    </lineage>
</organism>
<evidence type="ECO:0000313" key="9">
    <source>
        <dbReference type="EMBL" id="THU84122.1"/>
    </source>
</evidence>
<evidence type="ECO:0000256" key="2">
    <source>
        <dbReference type="ARBA" id="ARBA00005300"/>
    </source>
</evidence>
<dbReference type="OrthoDB" id="2976650at2759"/>
<keyword evidence="6" id="KW-0255">Endonuclease</keyword>
<dbReference type="GO" id="GO:0003676">
    <property type="term" value="F:nucleic acid binding"/>
    <property type="evidence" value="ECO:0007669"/>
    <property type="project" value="InterPro"/>
</dbReference>
<comment type="catalytic activity">
    <reaction evidence="1">
        <text>Endonucleolytic cleavage to 5'-phosphomonoester.</text>
        <dbReference type="EC" id="3.1.26.4"/>
    </reaction>
</comment>
<evidence type="ECO:0000256" key="7">
    <source>
        <dbReference type="ARBA" id="ARBA00022801"/>
    </source>
</evidence>
<evidence type="ECO:0000256" key="6">
    <source>
        <dbReference type="ARBA" id="ARBA00022759"/>
    </source>
</evidence>
<dbReference type="GO" id="GO:0004523">
    <property type="term" value="F:RNA-DNA hybrid ribonuclease activity"/>
    <property type="evidence" value="ECO:0007669"/>
    <property type="project" value="UniProtKB-EC"/>
</dbReference>
<dbReference type="PROSITE" id="PS50879">
    <property type="entry name" value="RNASE_H_1"/>
    <property type="match status" value="1"/>
</dbReference>
<dbReference type="PANTHER" id="PTHR10642">
    <property type="entry name" value="RIBONUCLEASE H1"/>
    <property type="match status" value="1"/>
</dbReference>
<dbReference type="InterPro" id="IPR002156">
    <property type="entry name" value="RNaseH_domain"/>
</dbReference>
<dbReference type="AlphaFoldDB" id="A0A4S8L667"/>
<dbReference type="InterPro" id="IPR012337">
    <property type="entry name" value="RNaseH-like_sf"/>
</dbReference>
<dbReference type="SUPFAM" id="SSF53098">
    <property type="entry name" value="Ribonuclease H-like"/>
    <property type="match status" value="1"/>
</dbReference>
<evidence type="ECO:0000313" key="10">
    <source>
        <dbReference type="Proteomes" id="UP000297245"/>
    </source>
</evidence>
<gene>
    <name evidence="9" type="ORF">K435DRAFT_688191</name>
</gene>
<dbReference type="PANTHER" id="PTHR10642:SF26">
    <property type="entry name" value="RIBONUCLEASE H1"/>
    <property type="match status" value="1"/>
</dbReference>
<evidence type="ECO:0000256" key="4">
    <source>
        <dbReference type="ARBA" id="ARBA00022722"/>
    </source>
</evidence>
<dbReference type="Proteomes" id="UP000297245">
    <property type="component" value="Unassembled WGS sequence"/>
</dbReference>
<dbReference type="InterPro" id="IPR050092">
    <property type="entry name" value="RNase_H"/>
</dbReference>
<dbReference type="Gene3D" id="3.30.420.10">
    <property type="entry name" value="Ribonuclease H-like superfamily/Ribonuclease H"/>
    <property type="match status" value="1"/>
</dbReference>
<name>A0A4S8L667_DENBC</name>
<dbReference type="GO" id="GO:0046872">
    <property type="term" value="F:metal ion binding"/>
    <property type="evidence" value="ECO:0007669"/>
    <property type="project" value="UniProtKB-KW"/>
</dbReference>
<sequence>GAGLYVEKEHPLNRSAKLPLYLGQSNQTGELTAVKIAAELVDRNLELRIETDSKYVITLLTSKQRNQRENDGYIGTANKALLRGMIASLRRRQYKTYFKWVKGHDGHERNEGADEMARKAVTKDKASPIHLSVAPTLLATGAKLSTMTQDLAYKASQEWSPIAAKRQRTNRNILAIKDMNPNVFKR</sequence>
<evidence type="ECO:0000256" key="5">
    <source>
        <dbReference type="ARBA" id="ARBA00022723"/>
    </source>
</evidence>
<protein>
    <recommendedName>
        <fullName evidence="3">ribonuclease H</fullName>
        <ecNumber evidence="3">3.1.26.4</ecNumber>
    </recommendedName>
</protein>
<reference evidence="9 10" key="1">
    <citation type="journal article" date="2019" name="Nat. Ecol. Evol.">
        <title>Megaphylogeny resolves global patterns of mushroom evolution.</title>
        <authorList>
            <person name="Varga T."/>
            <person name="Krizsan K."/>
            <person name="Foldi C."/>
            <person name="Dima B."/>
            <person name="Sanchez-Garcia M."/>
            <person name="Sanchez-Ramirez S."/>
            <person name="Szollosi G.J."/>
            <person name="Szarkandi J.G."/>
            <person name="Papp V."/>
            <person name="Albert L."/>
            <person name="Andreopoulos W."/>
            <person name="Angelini C."/>
            <person name="Antonin V."/>
            <person name="Barry K.W."/>
            <person name="Bougher N.L."/>
            <person name="Buchanan P."/>
            <person name="Buyck B."/>
            <person name="Bense V."/>
            <person name="Catcheside P."/>
            <person name="Chovatia M."/>
            <person name="Cooper J."/>
            <person name="Damon W."/>
            <person name="Desjardin D."/>
            <person name="Finy P."/>
            <person name="Geml J."/>
            <person name="Haridas S."/>
            <person name="Hughes K."/>
            <person name="Justo A."/>
            <person name="Karasinski D."/>
            <person name="Kautmanova I."/>
            <person name="Kiss B."/>
            <person name="Kocsube S."/>
            <person name="Kotiranta H."/>
            <person name="LaButti K.M."/>
            <person name="Lechner B.E."/>
            <person name="Liimatainen K."/>
            <person name="Lipzen A."/>
            <person name="Lukacs Z."/>
            <person name="Mihaltcheva S."/>
            <person name="Morgado L.N."/>
            <person name="Niskanen T."/>
            <person name="Noordeloos M.E."/>
            <person name="Ohm R.A."/>
            <person name="Ortiz-Santana B."/>
            <person name="Ovrebo C."/>
            <person name="Racz N."/>
            <person name="Riley R."/>
            <person name="Savchenko A."/>
            <person name="Shiryaev A."/>
            <person name="Soop K."/>
            <person name="Spirin V."/>
            <person name="Szebenyi C."/>
            <person name="Tomsovsky M."/>
            <person name="Tulloss R.E."/>
            <person name="Uehling J."/>
            <person name="Grigoriev I.V."/>
            <person name="Vagvolgyi C."/>
            <person name="Papp T."/>
            <person name="Martin F.M."/>
            <person name="Miettinen O."/>
            <person name="Hibbett D.S."/>
            <person name="Nagy L.G."/>
        </authorList>
    </citation>
    <scope>NUCLEOTIDE SEQUENCE [LARGE SCALE GENOMIC DNA]</scope>
    <source>
        <strain evidence="9 10">CBS 962.96</strain>
    </source>
</reference>
<keyword evidence="7" id="KW-0378">Hydrolase</keyword>
<evidence type="ECO:0000256" key="3">
    <source>
        <dbReference type="ARBA" id="ARBA00012180"/>
    </source>
</evidence>